<dbReference type="EMBL" id="CP150886">
    <property type="protein sequence ID" value="WZB88051.1"/>
    <property type="molecule type" value="Genomic_DNA"/>
</dbReference>
<gene>
    <name evidence="1" type="ORF">WJM97_22320</name>
</gene>
<organism evidence="1 2">
    <name type="scientific">Okeanomitos corallinicola TIOX110</name>
    <dbReference type="NCBI Taxonomy" id="3133117"/>
    <lineage>
        <taxon>Bacteria</taxon>
        <taxon>Bacillati</taxon>
        <taxon>Cyanobacteriota</taxon>
        <taxon>Cyanophyceae</taxon>
        <taxon>Nostocales</taxon>
        <taxon>Aphanizomenonaceae</taxon>
        <taxon>Okeanomitos</taxon>
    </lineage>
</organism>
<evidence type="ECO:0000313" key="1">
    <source>
        <dbReference type="EMBL" id="WZB88051.1"/>
    </source>
</evidence>
<dbReference type="Proteomes" id="UP001483337">
    <property type="component" value="Chromosome"/>
</dbReference>
<proteinExistence type="predicted"/>
<dbReference type="RefSeq" id="WP_353930960.1">
    <property type="nucleotide sequence ID" value="NZ_CP150886.1"/>
</dbReference>
<evidence type="ECO:0000313" key="2">
    <source>
        <dbReference type="Proteomes" id="UP001483337"/>
    </source>
</evidence>
<reference evidence="1 2" key="1">
    <citation type="submission" date="2024-04" db="EMBL/GenBank/DDBJ databases">
        <title>Okeanomitos corallinicola gen. &amp; sp. nov. (Nostocales, Cyanobacteria), a new toxic marine heterocyst-forming cyanobacterium from a coral reef.</title>
        <authorList>
            <person name="Li H."/>
            <person name="Li R."/>
            <person name="Kang J."/>
            <person name="Hii K.S."/>
            <person name="Mohamed H.F."/>
            <person name="Xu X."/>
            <person name="Luo Z."/>
        </authorList>
    </citation>
    <scope>NUCLEOTIDE SEQUENCE [LARGE SCALE GENOMIC DNA]</scope>
    <source>
        <strain evidence="1 2">TIOX110</strain>
    </source>
</reference>
<name>A0ABZ2USU8_9CYAN</name>
<accession>A0ABZ2USU8</accession>
<keyword evidence="2" id="KW-1185">Reference proteome</keyword>
<protein>
    <submittedName>
        <fullName evidence="1">Uncharacterized protein</fullName>
    </submittedName>
</protein>
<sequence length="190" mass="20758">MSFSFLKRYEAQKAYYDAYKRWQDLSPEAKQNSFAAITDETKRAKPEREIGFISPFNQVGTGLKYIRLRVLSPTQTGEGTDVGQALANMLGNYYINAAESAPTGGAIDVPRYKCAKLSLTSRSSFTKRASRITTRQYMKPDVNTVSAPFGQASGGQSYAAAAAAIQPTVDAWVEAAVAPAKRSYKFTPEG</sequence>